<keyword evidence="3" id="KW-1185">Reference proteome</keyword>
<name>A0A835JI44_9ROSI</name>
<accession>A0A835JI44</accession>
<gene>
    <name evidence="2" type="ORF">SADUNF_Sadunf14G0052000</name>
</gene>
<evidence type="ECO:0000313" key="2">
    <source>
        <dbReference type="EMBL" id="KAF9668904.1"/>
    </source>
</evidence>
<dbReference type="Proteomes" id="UP000657918">
    <property type="component" value="Unassembled WGS sequence"/>
</dbReference>
<organism evidence="2 3">
    <name type="scientific">Salix dunnii</name>
    <dbReference type="NCBI Taxonomy" id="1413687"/>
    <lineage>
        <taxon>Eukaryota</taxon>
        <taxon>Viridiplantae</taxon>
        <taxon>Streptophyta</taxon>
        <taxon>Embryophyta</taxon>
        <taxon>Tracheophyta</taxon>
        <taxon>Spermatophyta</taxon>
        <taxon>Magnoliopsida</taxon>
        <taxon>eudicotyledons</taxon>
        <taxon>Gunneridae</taxon>
        <taxon>Pentapetalae</taxon>
        <taxon>rosids</taxon>
        <taxon>fabids</taxon>
        <taxon>Malpighiales</taxon>
        <taxon>Salicaceae</taxon>
        <taxon>Saliceae</taxon>
        <taxon>Salix</taxon>
    </lineage>
</organism>
<proteinExistence type="predicted"/>
<evidence type="ECO:0000256" key="1">
    <source>
        <dbReference type="SAM" id="MobiDB-lite"/>
    </source>
</evidence>
<dbReference type="EMBL" id="JADGMS010000014">
    <property type="protein sequence ID" value="KAF9668904.1"/>
    <property type="molecule type" value="Genomic_DNA"/>
</dbReference>
<feature type="region of interest" description="Disordered" evidence="1">
    <location>
        <begin position="52"/>
        <end position="105"/>
    </location>
</feature>
<protein>
    <submittedName>
        <fullName evidence="2">Uncharacterized protein</fullName>
    </submittedName>
</protein>
<reference evidence="2 3" key="1">
    <citation type="submission" date="2020-10" db="EMBL/GenBank/DDBJ databases">
        <title>Plant Genome Project.</title>
        <authorList>
            <person name="Zhang R.-G."/>
        </authorList>
    </citation>
    <scope>NUCLEOTIDE SEQUENCE [LARGE SCALE GENOMIC DNA]</scope>
    <source>
        <strain evidence="2">FAFU-HL-1</strain>
        <tissue evidence="2">Leaf</tissue>
    </source>
</reference>
<comment type="caution">
    <text evidence="2">The sequence shown here is derived from an EMBL/GenBank/DDBJ whole genome shotgun (WGS) entry which is preliminary data.</text>
</comment>
<feature type="compositionally biased region" description="Basic and acidic residues" evidence="1">
    <location>
        <begin position="54"/>
        <end position="82"/>
    </location>
</feature>
<evidence type="ECO:0000313" key="3">
    <source>
        <dbReference type="Proteomes" id="UP000657918"/>
    </source>
</evidence>
<sequence>MYSEGQQGFFLTDQLVPSNSCRLKISSSFLGQSLHFASSKHSKTTSLLNKIKKPQKEGDPLKEGEEAQKDGNPLKEGEEAQKDGNPLEEGEAQKDGDPLKVGGTTTEDETLNLLLLEQGSPQQVLIFLLNLAFNEEKLRTCLPSDSDKSSPPSEPGVDPDWFKFGLTDAKLVLAFSPPTHLPDGLCLTPTNLLAAGPLVACTLLVVTVAFNLVVHPNMDVLLDLQLKKQRLNQEAEPKKIQREADREKAVILETEVFVLDDDKRVALGLGLQPSSSKGVTIDSPKASSLQHVSLLAGSLHNSDALPIAFTQFRLSTEQTDGCIGACKSARSSGWRVRSTWSFLFGNATAWKHWTRIRYVLTQIVMLEQGQDAFDYCGSPLDADGCWVQRLSVIESQSNRKEKGSGEPQILFCSSFRAKSNSKLITDEDSPNRCYPIF</sequence>
<dbReference type="AlphaFoldDB" id="A0A835JI44"/>